<dbReference type="EMBL" id="LT962688">
    <property type="protein sequence ID" value="SOR29397.1"/>
    <property type="molecule type" value="Genomic_DNA"/>
</dbReference>
<name>A0A2N9APV1_METEX</name>
<organism evidence="1 2">
    <name type="scientific">Methylorubrum extorquens</name>
    <name type="common">Methylobacterium dichloromethanicum</name>
    <name type="synonym">Methylobacterium extorquens</name>
    <dbReference type="NCBI Taxonomy" id="408"/>
    <lineage>
        <taxon>Bacteria</taxon>
        <taxon>Pseudomonadati</taxon>
        <taxon>Pseudomonadota</taxon>
        <taxon>Alphaproteobacteria</taxon>
        <taxon>Hyphomicrobiales</taxon>
        <taxon>Methylobacteriaceae</taxon>
        <taxon>Methylorubrum</taxon>
    </lineage>
</organism>
<protein>
    <submittedName>
        <fullName evidence="1">Uncharacterized protein</fullName>
    </submittedName>
</protein>
<evidence type="ECO:0000313" key="2">
    <source>
        <dbReference type="Proteomes" id="UP000233769"/>
    </source>
</evidence>
<gene>
    <name evidence="1" type="ORF">TK0001_2795</name>
</gene>
<proteinExistence type="predicted"/>
<evidence type="ECO:0000313" key="1">
    <source>
        <dbReference type="EMBL" id="SOR29397.1"/>
    </source>
</evidence>
<sequence length="58" mass="6541">MKARKNRPPAKSRIPRARYLETADAPHYHPPGCGYRERCLRSDAIPPIPQGSSNRSVL</sequence>
<accession>A0A2N9APV1</accession>
<reference evidence="2" key="1">
    <citation type="submission" date="2017-10" db="EMBL/GenBank/DDBJ databases">
        <authorList>
            <person name="Regsiter A."/>
            <person name="William W."/>
        </authorList>
    </citation>
    <scope>NUCLEOTIDE SEQUENCE [LARGE SCALE GENOMIC DNA]</scope>
</reference>
<dbReference type="AlphaFoldDB" id="A0A2N9APV1"/>
<dbReference type="Proteomes" id="UP000233769">
    <property type="component" value="Chromosome tk0001"/>
</dbReference>